<reference evidence="3" key="1">
    <citation type="submission" date="2018-06" db="EMBL/GenBank/DDBJ databases">
        <title>The Anaplasma ovis genome reveals a high proportion of pseudogenes.</title>
        <authorList>
            <person name="Liu Z."/>
            <person name="Peasley A.M."/>
            <person name="Yang J."/>
            <person name="Li Y."/>
            <person name="Guan G."/>
            <person name="Luo J."/>
            <person name="Yin H."/>
            <person name="Brayton K.A."/>
        </authorList>
    </citation>
    <scope>NUCLEOTIDE SEQUENCE [LARGE SCALE GENOMIC DNA]</scope>
    <source>
        <strain evidence="3">Haibei</strain>
    </source>
</reference>
<gene>
    <name evidence="2" type="ORF">AOV_02890</name>
</gene>
<dbReference type="Proteomes" id="UP000259762">
    <property type="component" value="Chromosome"/>
</dbReference>
<protein>
    <recommendedName>
        <fullName evidence="1">DUF2460 domain-containing protein</fullName>
    </recommendedName>
</protein>
<dbReference type="RefSeq" id="WP_075139065.1">
    <property type="nucleotide sequence ID" value="NZ_CP015994.1"/>
</dbReference>
<evidence type="ECO:0000313" key="3">
    <source>
        <dbReference type="Proteomes" id="UP000259762"/>
    </source>
</evidence>
<name>A0A2Z2LGI9_9RICK</name>
<accession>A0A2Z2LGI9</accession>
<sequence length="201" mass="22534">MLDNKAKFPENISYGSVGGPTFSTVISELGGGKEQRKANWTRSHNRYNVVYNTASRDQCSALISFFYAHRGKALPFRFKDWSDYAATGQKIGVGDGKSLNFQLVKRYYAGEHSYTRKISKPVDGTVKVYLNEALQEYTRDYGIDFSSGIVTFATPPAHDDIIHADFEFDVLVRFDTDFLAFSLDAHGNYGCHSVPLVEVSE</sequence>
<dbReference type="AlphaFoldDB" id="A0A2Z2LGI9"/>
<dbReference type="InterPro" id="IPR011740">
    <property type="entry name" value="DUF2460"/>
</dbReference>
<feature type="domain" description="DUF2460" evidence="1">
    <location>
        <begin position="6"/>
        <end position="199"/>
    </location>
</feature>
<dbReference type="OrthoDB" id="1685145at2"/>
<dbReference type="NCBIfam" id="TIGR02217">
    <property type="entry name" value="chp_TIGR02217"/>
    <property type="match status" value="1"/>
</dbReference>
<dbReference type="Pfam" id="PF09343">
    <property type="entry name" value="DUF2460"/>
    <property type="match status" value="1"/>
</dbReference>
<organism evidence="2 3">
    <name type="scientific">Anaplasma ovis str. Haibei</name>
    <dbReference type="NCBI Taxonomy" id="1248439"/>
    <lineage>
        <taxon>Bacteria</taxon>
        <taxon>Pseudomonadati</taxon>
        <taxon>Pseudomonadota</taxon>
        <taxon>Alphaproteobacteria</taxon>
        <taxon>Rickettsiales</taxon>
        <taxon>Anaplasmataceae</taxon>
        <taxon>Anaplasma</taxon>
    </lineage>
</organism>
<reference evidence="2 3" key="2">
    <citation type="journal article" date="2019" name="BMC Genomics">
        <title>The Anaplasma ovis genome reveals a high proportion of pseudogenes.</title>
        <authorList>
            <person name="Liu Z."/>
            <person name="Peasley A.M."/>
            <person name="Yang J."/>
            <person name="Li Y."/>
            <person name="Guan G."/>
            <person name="Luo J."/>
            <person name="Yin H."/>
            <person name="Brayton K.A."/>
        </authorList>
    </citation>
    <scope>NUCLEOTIDE SEQUENCE [LARGE SCALE GENOMIC DNA]</scope>
    <source>
        <strain evidence="2 3">Haibei</strain>
    </source>
</reference>
<dbReference type="EMBL" id="CP015994">
    <property type="protein sequence ID" value="ASI47773.1"/>
    <property type="molecule type" value="Genomic_DNA"/>
</dbReference>
<keyword evidence="3" id="KW-1185">Reference proteome</keyword>
<evidence type="ECO:0000259" key="1">
    <source>
        <dbReference type="Pfam" id="PF09343"/>
    </source>
</evidence>
<proteinExistence type="predicted"/>
<evidence type="ECO:0000313" key="2">
    <source>
        <dbReference type="EMBL" id="ASI47773.1"/>
    </source>
</evidence>
<dbReference type="KEGG" id="aoh:AOV_02890"/>